<dbReference type="Gene3D" id="3.40.30.120">
    <property type="match status" value="1"/>
</dbReference>
<keyword evidence="6" id="KW-0503">Monooxygenase</keyword>
<feature type="compositionally biased region" description="Polar residues" evidence="4">
    <location>
        <begin position="1"/>
        <end position="16"/>
    </location>
</feature>
<keyword evidence="7" id="KW-1185">Reference proteome</keyword>
<dbReference type="GO" id="GO:0004497">
    <property type="term" value="F:monooxygenase activity"/>
    <property type="evidence" value="ECO:0007669"/>
    <property type="project" value="UniProtKB-KW"/>
</dbReference>
<comment type="cofactor">
    <cofactor evidence="1">
        <name>FAD</name>
        <dbReference type="ChEBI" id="CHEBI:57692"/>
    </cofactor>
</comment>
<dbReference type="InterPro" id="IPR050641">
    <property type="entry name" value="RIFMO-like"/>
</dbReference>
<evidence type="ECO:0000259" key="5">
    <source>
        <dbReference type="Pfam" id="PF01494"/>
    </source>
</evidence>
<evidence type="ECO:0000313" key="6">
    <source>
        <dbReference type="EMBL" id="GAA4077718.1"/>
    </source>
</evidence>
<dbReference type="Gene3D" id="3.50.50.60">
    <property type="entry name" value="FAD/NAD(P)-binding domain"/>
    <property type="match status" value="1"/>
</dbReference>
<feature type="domain" description="FAD-binding" evidence="5">
    <location>
        <begin position="23"/>
        <end position="355"/>
    </location>
</feature>
<evidence type="ECO:0000256" key="2">
    <source>
        <dbReference type="ARBA" id="ARBA00022630"/>
    </source>
</evidence>
<keyword evidence="3" id="KW-0274">FAD</keyword>
<dbReference type="EMBL" id="BAAAZY010000021">
    <property type="protein sequence ID" value="GAA4077718.1"/>
    <property type="molecule type" value="Genomic_DNA"/>
</dbReference>
<dbReference type="SUPFAM" id="SSF51905">
    <property type="entry name" value="FAD/NAD(P)-binding domain"/>
    <property type="match status" value="1"/>
</dbReference>
<keyword evidence="6" id="KW-0560">Oxidoreductase</keyword>
<keyword evidence="2" id="KW-0285">Flavoprotein</keyword>
<reference evidence="7" key="1">
    <citation type="journal article" date="2019" name="Int. J. Syst. Evol. Microbiol.">
        <title>The Global Catalogue of Microorganisms (GCM) 10K type strain sequencing project: providing services to taxonomists for standard genome sequencing and annotation.</title>
        <authorList>
            <consortium name="The Broad Institute Genomics Platform"/>
            <consortium name="The Broad Institute Genome Sequencing Center for Infectious Disease"/>
            <person name="Wu L."/>
            <person name="Ma J."/>
        </authorList>
    </citation>
    <scope>NUCLEOTIDE SEQUENCE [LARGE SCALE GENOMIC DNA]</scope>
    <source>
        <strain evidence="7">JCM 16925</strain>
    </source>
</reference>
<evidence type="ECO:0000256" key="3">
    <source>
        <dbReference type="ARBA" id="ARBA00022827"/>
    </source>
</evidence>
<accession>A0ABP7W0Z6</accession>
<gene>
    <name evidence="6" type="ORF">GCM10022233_65980</name>
</gene>
<proteinExistence type="predicted"/>
<feature type="region of interest" description="Disordered" evidence="4">
    <location>
        <begin position="1"/>
        <end position="20"/>
    </location>
</feature>
<dbReference type="Gene3D" id="3.30.70.2450">
    <property type="match status" value="1"/>
</dbReference>
<dbReference type="InterPro" id="IPR002938">
    <property type="entry name" value="FAD-bd"/>
</dbReference>
<dbReference type="PRINTS" id="PR00420">
    <property type="entry name" value="RNGMNOXGNASE"/>
</dbReference>
<organism evidence="6 7">
    <name type="scientific">Streptomyces shaanxiensis</name>
    <dbReference type="NCBI Taxonomy" id="653357"/>
    <lineage>
        <taxon>Bacteria</taxon>
        <taxon>Bacillati</taxon>
        <taxon>Actinomycetota</taxon>
        <taxon>Actinomycetes</taxon>
        <taxon>Kitasatosporales</taxon>
        <taxon>Streptomycetaceae</taxon>
        <taxon>Streptomyces</taxon>
    </lineage>
</organism>
<dbReference type="PANTHER" id="PTHR43004:SF19">
    <property type="entry name" value="BINDING MONOOXYGENASE, PUTATIVE (JCVI)-RELATED"/>
    <property type="match status" value="1"/>
</dbReference>
<dbReference type="Pfam" id="PF01494">
    <property type="entry name" value="FAD_binding_3"/>
    <property type="match status" value="1"/>
</dbReference>
<sequence length="501" mass="53190">MNGTNGMSGTNSTPTSPAGVPRSVIVVGAGPTGLLLAGDLAAAGVPVALVEKRPHKISNLSRAFGVHARTLEQLDARGLADPLLATGSTITELRLFRRLSLDLGTLPSRFPFLLITPQYEVERLLERRARELGVEFLFENEVVGLRQDDSGVDLDVRGPDGAVVTRRAAYVVGADGHRSSVRRAVGLPFPGVSVIKSLFLADVRLAEQPGSVLTVNGAGDAFAMIASFGDGWYRVMGWSRRHEVPDDVPLDLDEVKDVTRRALGTDYGMHDARWLSRFHSDERQAPEYRVGRVFLAGDAAHVHSPAGGQGMNTGLQDAANLGWKLAAAVRGWAPEGLLDSYQAERHPVGKAVLRSSGGLVRLARAQSPGLRAVRALVSAFAGVARPARAKALAQISGIGYRYPAARGAHRLTGTRAPDVTLAGGGRLYEALRGGRFVLVTPRADEAQAYDGQGVREDRLAVERWAGDGRTTVLVRPDGYVAWAGDAADAAAVEAALVAHLG</sequence>
<comment type="caution">
    <text evidence="6">The sequence shown here is derived from an EMBL/GenBank/DDBJ whole genome shotgun (WGS) entry which is preliminary data.</text>
</comment>
<dbReference type="RefSeq" id="WP_425587549.1">
    <property type="nucleotide sequence ID" value="NZ_BAAAZY010000021.1"/>
</dbReference>
<evidence type="ECO:0000256" key="4">
    <source>
        <dbReference type="SAM" id="MobiDB-lite"/>
    </source>
</evidence>
<dbReference type="Proteomes" id="UP001499984">
    <property type="component" value="Unassembled WGS sequence"/>
</dbReference>
<dbReference type="PANTHER" id="PTHR43004">
    <property type="entry name" value="TRK SYSTEM POTASSIUM UPTAKE PROTEIN"/>
    <property type="match status" value="1"/>
</dbReference>
<name>A0ABP7W0Z6_9ACTN</name>
<evidence type="ECO:0000256" key="1">
    <source>
        <dbReference type="ARBA" id="ARBA00001974"/>
    </source>
</evidence>
<dbReference type="Pfam" id="PF21274">
    <property type="entry name" value="Rng_hyd_C"/>
    <property type="match status" value="1"/>
</dbReference>
<dbReference type="InterPro" id="IPR036188">
    <property type="entry name" value="FAD/NAD-bd_sf"/>
</dbReference>
<protein>
    <submittedName>
        <fullName evidence="6">FAD-dependent monooxygenase</fullName>
    </submittedName>
</protein>
<evidence type="ECO:0000313" key="7">
    <source>
        <dbReference type="Proteomes" id="UP001499984"/>
    </source>
</evidence>